<gene>
    <name evidence="1" type="ORF">ACFOGJ_13430</name>
</gene>
<reference evidence="2" key="1">
    <citation type="journal article" date="2019" name="Int. J. Syst. Evol. Microbiol.">
        <title>The Global Catalogue of Microorganisms (GCM) 10K type strain sequencing project: providing services to taxonomists for standard genome sequencing and annotation.</title>
        <authorList>
            <consortium name="The Broad Institute Genomics Platform"/>
            <consortium name="The Broad Institute Genome Sequencing Center for Infectious Disease"/>
            <person name="Wu L."/>
            <person name="Ma J."/>
        </authorList>
    </citation>
    <scope>NUCLEOTIDE SEQUENCE [LARGE SCALE GENOMIC DNA]</scope>
    <source>
        <strain evidence="2">KCTC 42964</strain>
    </source>
</reference>
<dbReference type="Gene3D" id="1.10.1660.10">
    <property type="match status" value="1"/>
</dbReference>
<evidence type="ECO:0008006" key="3">
    <source>
        <dbReference type="Google" id="ProtNLM"/>
    </source>
</evidence>
<name>A0ABV7L0R3_9PROT</name>
<protein>
    <recommendedName>
        <fullName evidence="3">MerR family transcriptional regulator</fullName>
    </recommendedName>
</protein>
<proteinExistence type="predicted"/>
<comment type="caution">
    <text evidence="1">The sequence shown here is derived from an EMBL/GenBank/DDBJ whole genome shotgun (WGS) entry which is preliminary data.</text>
</comment>
<evidence type="ECO:0000313" key="1">
    <source>
        <dbReference type="EMBL" id="MFC3228241.1"/>
    </source>
</evidence>
<keyword evidence="2" id="KW-1185">Reference proteome</keyword>
<dbReference type="RefSeq" id="WP_379901173.1">
    <property type="nucleotide sequence ID" value="NZ_JBHRTR010000028.1"/>
</dbReference>
<dbReference type="Proteomes" id="UP001595528">
    <property type="component" value="Unassembled WGS sequence"/>
</dbReference>
<accession>A0ABV7L0R3</accession>
<dbReference type="EMBL" id="JBHRTR010000028">
    <property type="protein sequence ID" value="MFC3228241.1"/>
    <property type="molecule type" value="Genomic_DNA"/>
</dbReference>
<sequence>MLTAEDLTRDIERLTVRHVELFVSRRWLIPSQTEPHLLFAEIDRARAQLLRDLHLDMGLDEEALPTVLRLMDRMYRMREDMRRLCAAIASQPEEVQQAIMARMQEEPEDG</sequence>
<evidence type="ECO:0000313" key="2">
    <source>
        <dbReference type="Proteomes" id="UP001595528"/>
    </source>
</evidence>
<organism evidence="1 2">
    <name type="scientific">Marinibaculum pumilum</name>
    <dbReference type="NCBI Taxonomy" id="1766165"/>
    <lineage>
        <taxon>Bacteria</taxon>
        <taxon>Pseudomonadati</taxon>
        <taxon>Pseudomonadota</taxon>
        <taxon>Alphaproteobacteria</taxon>
        <taxon>Rhodospirillales</taxon>
        <taxon>Rhodospirillaceae</taxon>
        <taxon>Marinibaculum</taxon>
    </lineage>
</organism>